<dbReference type="AlphaFoldDB" id="A0AAW2HUF3"/>
<keyword evidence="12 13" id="KW-0539">Nucleus</keyword>
<feature type="compositionally biased region" description="Basic residues" evidence="14">
    <location>
        <begin position="10"/>
        <end position="29"/>
    </location>
</feature>
<evidence type="ECO:0000256" key="13">
    <source>
        <dbReference type="RuleBase" id="RU365074"/>
    </source>
</evidence>
<dbReference type="GO" id="GO:0032259">
    <property type="term" value="P:methylation"/>
    <property type="evidence" value="ECO:0007669"/>
    <property type="project" value="UniProtKB-KW"/>
</dbReference>
<dbReference type="GO" id="GO:0033553">
    <property type="term" value="C:rDNA heterochromatin"/>
    <property type="evidence" value="ECO:0007669"/>
    <property type="project" value="TreeGrafter"/>
</dbReference>
<comment type="caution">
    <text evidence="15">The sequence shown here is derived from an EMBL/GenBank/DDBJ whole genome shotgun (WGS) entry which is preliminary data.</text>
</comment>
<evidence type="ECO:0000256" key="4">
    <source>
        <dbReference type="ARBA" id="ARBA00022491"/>
    </source>
</evidence>
<dbReference type="FunFam" id="3.40.50.150:FF:000068">
    <property type="entry name" value="Ribosomal RNA-processing protein 8"/>
    <property type="match status" value="1"/>
</dbReference>
<dbReference type="EC" id="2.1.1.-" evidence="13"/>
<keyword evidence="8 13" id="KW-0949">S-adenosyl-L-methionine</keyword>
<dbReference type="InterPro" id="IPR007823">
    <property type="entry name" value="RRP8"/>
</dbReference>
<evidence type="ECO:0000256" key="2">
    <source>
        <dbReference type="ARBA" id="ARBA00006301"/>
    </source>
</evidence>
<dbReference type="GO" id="GO:0042149">
    <property type="term" value="P:cellular response to glucose starvation"/>
    <property type="evidence" value="ECO:0007669"/>
    <property type="project" value="TreeGrafter"/>
</dbReference>
<proteinExistence type="inferred from homology"/>
<evidence type="ECO:0000256" key="9">
    <source>
        <dbReference type="ARBA" id="ARBA00022853"/>
    </source>
</evidence>
<dbReference type="InterPro" id="IPR029063">
    <property type="entry name" value="SAM-dependent_MTases_sf"/>
</dbReference>
<dbReference type="Gene3D" id="1.10.10.2150">
    <property type="entry name" value="Ribosomal RNA-processing protein 8, N-terminal domain"/>
    <property type="match status" value="1"/>
</dbReference>
<evidence type="ECO:0000256" key="6">
    <source>
        <dbReference type="ARBA" id="ARBA00022603"/>
    </source>
</evidence>
<evidence type="ECO:0000256" key="5">
    <source>
        <dbReference type="ARBA" id="ARBA00022552"/>
    </source>
</evidence>
<protein>
    <recommendedName>
        <fullName evidence="3 13">Ribosomal RNA-processing protein 8</fullName>
        <ecNumber evidence="13">2.1.1.-</ecNumber>
    </recommendedName>
</protein>
<accession>A0AAW2HUF3</accession>
<dbReference type="GO" id="GO:0046015">
    <property type="term" value="P:regulation of transcription by glucose"/>
    <property type="evidence" value="ECO:0007669"/>
    <property type="project" value="TreeGrafter"/>
</dbReference>
<evidence type="ECO:0000256" key="8">
    <source>
        <dbReference type="ARBA" id="ARBA00022691"/>
    </source>
</evidence>
<evidence type="ECO:0000256" key="3">
    <source>
        <dbReference type="ARBA" id="ARBA00020203"/>
    </source>
</evidence>
<organism evidence="15">
    <name type="scientific">Menopon gallinae</name>
    <name type="common">poultry shaft louse</name>
    <dbReference type="NCBI Taxonomy" id="328185"/>
    <lineage>
        <taxon>Eukaryota</taxon>
        <taxon>Metazoa</taxon>
        <taxon>Ecdysozoa</taxon>
        <taxon>Arthropoda</taxon>
        <taxon>Hexapoda</taxon>
        <taxon>Insecta</taxon>
        <taxon>Pterygota</taxon>
        <taxon>Neoptera</taxon>
        <taxon>Paraneoptera</taxon>
        <taxon>Psocodea</taxon>
        <taxon>Troctomorpha</taxon>
        <taxon>Phthiraptera</taxon>
        <taxon>Amblycera</taxon>
        <taxon>Menoponidae</taxon>
        <taxon>Menopon</taxon>
    </lineage>
</organism>
<sequence>MAKRITSSRAKQKNRAGRKLKAKKIHFKSKKSEKDKKNNKSKKNVANQVRNFFKSKEIKNTPLRERMLLKLKSSRFRYMNEQFYNMKGNEALNYFKRDKDAFVAYHEGYKTQVQQWPINPLDEIIKSLQKECSSNKNLVIADFGCGDATLAKSLPNVKVHSFDLVALDPCVTVCDMANTPLENSSVDIAVFCLSLMGTNFTDYLVEANRVLKEGGRLKIAEVESRFEKVEKFVRSMSKLGFVSISKNFSHQLFYFMDFKKEGGVCKNVKSAHLTLKPCVYKRR</sequence>
<feature type="region of interest" description="Disordered" evidence="14">
    <location>
        <begin position="1"/>
        <end position="45"/>
    </location>
</feature>
<comment type="similarity">
    <text evidence="2 13">Belongs to the methyltransferase superfamily. RRP8 family.</text>
</comment>
<keyword evidence="7 13" id="KW-0808">Transferase</keyword>
<keyword evidence="10" id="KW-0805">Transcription regulation</keyword>
<reference evidence="15" key="1">
    <citation type="journal article" date="2024" name="Gigascience">
        <title>Chromosome-level genome of the poultry shaft louse Menopon gallinae provides insight into the host-switching and adaptive evolution of parasitic lice.</title>
        <authorList>
            <person name="Xu Y."/>
            <person name="Ma L."/>
            <person name="Liu S."/>
            <person name="Liang Y."/>
            <person name="Liu Q."/>
            <person name="He Z."/>
            <person name="Tian L."/>
            <person name="Duan Y."/>
            <person name="Cai W."/>
            <person name="Li H."/>
            <person name="Song F."/>
        </authorList>
    </citation>
    <scope>NUCLEOTIDE SEQUENCE</scope>
    <source>
        <strain evidence="15">Cailab_2023a</strain>
    </source>
</reference>
<keyword evidence="9" id="KW-0156">Chromatin regulator</keyword>
<dbReference type="GO" id="GO:0005730">
    <property type="term" value="C:nucleolus"/>
    <property type="evidence" value="ECO:0007669"/>
    <property type="project" value="UniProtKB-SubCell"/>
</dbReference>
<evidence type="ECO:0000256" key="14">
    <source>
        <dbReference type="SAM" id="MobiDB-lite"/>
    </source>
</evidence>
<dbReference type="InterPro" id="IPR042036">
    <property type="entry name" value="RRP8_N"/>
</dbReference>
<comment type="function">
    <text evidence="13">Probable methyltransferase required to silence rDNA.</text>
</comment>
<keyword evidence="11" id="KW-0804">Transcription</keyword>
<comment type="subcellular location">
    <subcellularLocation>
        <location evidence="1 13">Nucleus</location>
        <location evidence="1 13">Nucleolus</location>
    </subcellularLocation>
</comment>
<keyword evidence="4" id="KW-0678">Repressor</keyword>
<dbReference type="PANTHER" id="PTHR12787:SF0">
    <property type="entry name" value="RIBOSOMAL RNA-PROCESSING PROTEIN 8"/>
    <property type="match status" value="1"/>
</dbReference>
<dbReference type="PANTHER" id="PTHR12787">
    <property type="entry name" value="RIBOSOMAL RNA-PROCESSING PROTEIN 8"/>
    <property type="match status" value="1"/>
</dbReference>
<evidence type="ECO:0000256" key="7">
    <source>
        <dbReference type="ARBA" id="ARBA00022679"/>
    </source>
</evidence>
<dbReference type="GO" id="GO:0005677">
    <property type="term" value="C:chromatin silencing complex"/>
    <property type="evidence" value="ECO:0007669"/>
    <property type="project" value="TreeGrafter"/>
</dbReference>
<dbReference type="FunFam" id="1.10.10.2150:FF:000001">
    <property type="entry name" value="Ribosomal RNA-processing protein 8"/>
    <property type="match status" value="1"/>
</dbReference>
<evidence type="ECO:0000256" key="12">
    <source>
        <dbReference type="ARBA" id="ARBA00023242"/>
    </source>
</evidence>
<dbReference type="Pfam" id="PF05148">
    <property type="entry name" value="Methyltransf_8"/>
    <property type="match status" value="1"/>
</dbReference>
<evidence type="ECO:0000313" key="15">
    <source>
        <dbReference type="EMBL" id="KAL0273097.1"/>
    </source>
</evidence>
<dbReference type="EMBL" id="JARGDH010000003">
    <property type="protein sequence ID" value="KAL0273097.1"/>
    <property type="molecule type" value="Genomic_DNA"/>
</dbReference>
<dbReference type="Gene3D" id="3.40.50.150">
    <property type="entry name" value="Vaccinia Virus protein VP39"/>
    <property type="match status" value="1"/>
</dbReference>
<gene>
    <name evidence="15" type="ORF">PYX00_005854</name>
</gene>
<dbReference type="GO" id="GO:0000183">
    <property type="term" value="P:rDNA heterochromatin formation"/>
    <property type="evidence" value="ECO:0007669"/>
    <property type="project" value="TreeGrafter"/>
</dbReference>
<keyword evidence="6 13" id="KW-0489">Methyltransferase</keyword>
<dbReference type="GO" id="GO:0008168">
    <property type="term" value="F:methyltransferase activity"/>
    <property type="evidence" value="ECO:0007669"/>
    <property type="project" value="UniProtKB-KW"/>
</dbReference>
<name>A0AAW2HUF3_9NEOP</name>
<evidence type="ECO:0000256" key="1">
    <source>
        <dbReference type="ARBA" id="ARBA00004604"/>
    </source>
</evidence>
<evidence type="ECO:0000256" key="11">
    <source>
        <dbReference type="ARBA" id="ARBA00023163"/>
    </source>
</evidence>
<keyword evidence="5 13" id="KW-0698">rRNA processing</keyword>
<dbReference type="SUPFAM" id="SSF53335">
    <property type="entry name" value="S-adenosyl-L-methionine-dependent methyltransferases"/>
    <property type="match status" value="1"/>
</dbReference>
<evidence type="ECO:0000256" key="10">
    <source>
        <dbReference type="ARBA" id="ARBA00023015"/>
    </source>
</evidence>
<dbReference type="GO" id="GO:0006364">
    <property type="term" value="P:rRNA processing"/>
    <property type="evidence" value="ECO:0007669"/>
    <property type="project" value="UniProtKB-UniRule"/>
</dbReference>